<feature type="transmembrane region" description="Helical" evidence="1">
    <location>
        <begin position="57"/>
        <end position="79"/>
    </location>
</feature>
<keyword evidence="1" id="KW-0472">Membrane</keyword>
<dbReference type="InterPro" id="IPR018750">
    <property type="entry name" value="DUF2306_membrane"/>
</dbReference>
<dbReference type="EMBL" id="FNAC01000008">
    <property type="protein sequence ID" value="SDC88007.1"/>
    <property type="molecule type" value="Genomic_DNA"/>
</dbReference>
<dbReference type="AlphaFoldDB" id="A0A1G6Q8P4"/>
<reference evidence="3" key="1">
    <citation type="submission" date="2016-10" db="EMBL/GenBank/DDBJ databases">
        <authorList>
            <person name="Varghese N."/>
            <person name="Submissions S."/>
        </authorList>
    </citation>
    <scope>NUCLEOTIDE SEQUENCE [LARGE SCALE GENOMIC DNA]</scope>
    <source>
        <strain evidence="3">DSM 23095</strain>
    </source>
</reference>
<evidence type="ECO:0000256" key="1">
    <source>
        <dbReference type="SAM" id="Phobius"/>
    </source>
</evidence>
<feature type="transmembrane region" description="Helical" evidence="1">
    <location>
        <begin position="155"/>
        <end position="176"/>
    </location>
</feature>
<feature type="transmembrane region" description="Helical" evidence="1">
    <location>
        <begin position="12"/>
        <end position="33"/>
    </location>
</feature>
<organism evidence="2 3">
    <name type="scientific">Algoriphagus faecimaris</name>
    <dbReference type="NCBI Taxonomy" id="686796"/>
    <lineage>
        <taxon>Bacteria</taxon>
        <taxon>Pseudomonadati</taxon>
        <taxon>Bacteroidota</taxon>
        <taxon>Cytophagia</taxon>
        <taxon>Cytophagales</taxon>
        <taxon>Cyclobacteriaceae</taxon>
        <taxon>Algoriphagus</taxon>
    </lineage>
</organism>
<dbReference type="RefSeq" id="WP_087938415.1">
    <property type="nucleotide sequence ID" value="NZ_FNAC01000008.1"/>
</dbReference>
<keyword evidence="1" id="KW-0812">Transmembrane</keyword>
<keyword evidence="3" id="KW-1185">Reference proteome</keyword>
<dbReference type="OrthoDB" id="195502at2"/>
<proteinExistence type="predicted"/>
<feature type="transmembrane region" description="Helical" evidence="1">
    <location>
        <begin position="91"/>
        <end position="116"/>
    </location>
</feature>
<evidence type="ECO:0000313" key="3">
    <source>
        <dbReference type="Proteomes" id="UP000199060"/>
    </source>
</evidence>
<accession>A0A1G6Q8P4</accession>
<feature type="transmembrane region" description="Helical" evidence="1">
    <location>
        <begin position="188"/>
        <end position="205"/>
    </location>
</feature>
<keyword evidence="1" id="KW-1133">Transmembrane helix</keyword>
<dbReference type="Proteomes" id="UP000199060">
    <property type="component" value="Unassembled WGS sequence"/>
</dbReference>
<dbReference type="STRING" id="686796.SAMN04488104_100873"/>
<feature type="transmembrane region" description="Helical" evidence="1">
    <location>
        <begin position="122"/>
        <end position="143"/>
    </location>
</feature>
<name>A0A1G6Q8P4_9BACT</name>
<gene>
    <name evidence="2" type="ORF">SAMN04488104_100873</name>
</gene>
<sequence>MNNHTSLAPIPFKTWVTWLGIAFLVLFAGKFILNDALPYFGMQESVFGRFWSMKWPLIGHISGGLLALVLGPFQFWPAFRNKYLHIHRKIGMAYISGILIAVISSVALSLTTGLAIHWTWSLALIGLAAAWFGTTGMAFRFILLRRIQLHKEWMIRSYVVTFAFVLFRWLTSQAFYNDLGTFIETGPTAIWLSWVLPLFITEIVLQWNKR</sequence>
<protein>
    <submittedName>
        <fullName evidence="2">Predicted membrane protein</fullName>
    </submittedName>
</protein>
<dbReference type="Pfam" id="PF10067">
    <property type="entry name" value="DUF2306"/>
    <property type="match status" value="1"/>
</dbReference>
<evidence type="ECO:0000313" key="2">
    <source>
        <dbReference type="EMBL" id="SDC88007.1"/>
    </source>
</evidence>